<protein>
    <recommendedName>
        <fullName evidence="2">Acyltransferase 3 domain-containing protein</fullName>
    </recommendedName>
</protein>
<feature type="transmembrane region" description="Helical" evidence="1">
    <location>
        <begin position="144"/>
        <end position="164"/>
    </location>
</feature>
<dbReference type="AlphaFoldDB" id="A0A3E1NQI3"/>
<reference evidence="3 4" key="1">
    <citation type="submission" date="2018-08" db="EMBL/GenBank/DDBJ databases">
        <title>Chitinophagaceae sp. K23C18032701, a novel bacterium isolated from forest soil.</title>
        <authorList>
            <person name="Wang C."/>
        </authorList>
    </citation>
    <scope>NUCLEOTIDE SEQUENCE [LARGE SCALE GENOMIC DNA]</scope>
    <source>
        <strain evidence="3 4">K23C18032701</strain>
    </source>
</reference>
<dbReference type="OrthoDB" id="9810469at2"/>
<feature type="transmembrane region" description="Helical" evidence="1">
    <location>
        <begin position="303"/>
        <end position="323"/>
    </location>
</feature>
<organism evidence="3 4">
    <name type="scientific">Deminuibacter soli</name>
    <dbReference type="NCBI Taxonomy" id="2291815"/>
    <lineage>
        <taxon>Bacteria</taxon>
        <taxon>Pseudomonadati</taxon>
        <taxon>Bacteroidota</taxon>
        <taxon>Chitinophagia</taxon>
        <taxon>Chitinophagales</taxon>
        <taxon>Chitinophagaceae</taxon>
        <taxon>Deminuibacter</taxon>
    </lineage>
</organism>
<feature type="domain" description="Acyltransferase 3" evidence="2">
    <location>
        <begin position="7"/>
        <end position="348"/>
    </location>
</feature>
<keyword evidence="1" id="KW-1133">Transmembrane helix</keyword>
<feature type="transmembrane region" description="Helical" evidence="1">
    <location>
        <begin position="91"/>
        <end position="112"/>
    </location>
</feature>
<dbReference type="Proteomes" id="UP000261284">
    <property type="component" value="Unassembled WGS sequence"/>
</dbReference>
<feature type="transmembrane region" description="Helical" evidence="1">
    <location>
        <begin position="335"/>
        <end position="361"/>
    </location>
</feature>
<dbReference type="InterPro" id="IPR050623">
    <property type="entry name" value="Glucan_succinyl_AcylTrfase"/>
</dbReference>
<dbReference type="PANTHER" id="PTHR36927">
    <property type="entry name" value="BLR4337 PROTEIN"/>
    <property type="match status" value="1"/>
</dbReference>
<evidence type="ECO:0000313" key="3">
    <source>
        <dbReference type="EMBL" id="RFM30186.1"/>
    </source>
</evidence>
<gene>
    <name evidence="3" type="ORF">DXN05_04230</name>
</gene>
<dbReference type="GO" id="GO:0016747">
    <property type="term" value="F:acyltransferase activity, transferring groups other than amino-acyl groups"/>
    <property type="evidence" value="ECO:0007669"/>
    <property type="project" value="InterPro"/>
</dbReference>
<dbReference type="EMBL" id="QTJU01000001">
    <property type="protein sequence ID" value="RFM30186.1"/>
    <property type="molecule type" value="Genomic_DNA"/>
</dbReference>
<feature type="transmembrane region" description="Helical" evidence="1">
    <location>
        <begin position="267"/>
        <end position="291"/>
    </location>
</feature>
<dbReference type="Pfam" id="PF01757">
    <property type="entry name" value="Acyl_transf_3"/>
    <property type="match status" value="1"/>
</dbReference>
<keyword evidence="4" id="KW-1185">Reference proteome</keyword>
<feature type="transmembrane region" description="Helical" evidence="1">
    <location>
        <begin position="12"/>
        <end position="30"/>
    </location>
</feature>
<proteinExistence type="predicted"/>
<keyword evidence="1" id="KW-0812">Transmembrane</keyword>
<feature type="transmembrane region" description="Helical" evidence="1">
    <location>
        <begin position="242"/>
        <end position="261"/>
    </location>
</feature>
<dbReference type="RefSeq" id="WP_116845942.1">
    <property type="nucleotide sequence ID" value="NZ_QTJU01000001.1"/>
</dbReference>
<accession>A0A3E1NQI3</accession>
<dbReference type="PANTHER" id="PTHR36927:SF1">
    <property type="entry name" value="MDO-LIKE PROTEIN"/>
    <property type="match status" value="1"/>
</dbReference>
<dbReference type="InterPro" id="IPR002656">
    <property type="entry name" value="Acyl_transf_3_dom"/>
</dbReference>
<sequence length="384" mass="43732">MNTNERIHGLDALRTIAMGLGIVLHAIIAYKQLPEANWPHDSLSSPFLEWLYRYIHHFRMPLFYLVAGFFTRLVILRSGTRYFAEQRFKRIVIPFLFGLVFIVPLSTFPFNYNHFRYDMHLDAATALSQGFRQMFHWNGLVHLWFLYYLIIFYTAALALLRVFKHGKTPAPKSSKPVTLLHFFGAVAFLTLLLFVFKMQQPGVYTGIKPRADLFCYHGSFFFAGWLMNRYAQTLAMLTRHGVWFLAAGTAIAVIGFTTAAFDNPVAGYSLSAAETTLLVAGFTGVFVRFCNTESKIWRYCSDAAYWVYLVHISCVAALQVALLNSALPVVSRMPVVLLITLTISLLSYELFVRYTIIGYYLHGKRKRSENQSAVKKSGGLTTTL</sequence>
<name>A0A3E1NQI3_9BACT</name>
<feature type="transmembrane region" description="Helical" evidence="1">
    <location>
        <begin position="176"/>
        <end position="196"/>
    </location>
</feature>
<evidence type="ECO:0000313" key="4">
    <source>
        <dbReference type="Proteomes" id="UP000261284"/>
    </source>
</evidence>
<feature type="transmembrane region" description="Helical" evidence="1">
    <location>
        <begin position="50"/>
        <end position="70"/>
    </location>
</feature>
<keyword evidence="1" id="KW-0472">Membrane</keyword>
<evidence type="ECO:0000256" key="1">
    <source>
        <dbReference type="SAM" id="Phobius"/>
    </source>
</evidence>
<evidence type="ECO:0000259" key="2">
    <source>
        <dbReference type="Pfam" id="PF01757"/>
    </source>
</evidence>
<feature type="transmembrane region" description="Helical" evidence="1">
    <location>
        <begin position="211"/>
        <end position="230"/>
    </location>
</feature>
<comment type="caution">
    <text evidence="3">The sequence shown here is derived from an EMBL/GenBank/DDBJ whole genome shotgun (WGS) entry which is preliminary data.</text>
</comment>